<keyword evidence="13" id="KW-0325">Glycoprotein</keyword>
<keyword evidence="11 16" id="KW-0472">Membrane</keyword>
<feature type="chain" id="PRO_5010328255" evidence="17">
    <location>
        <begin position="25"/>
        <end position="916"/>
    </location>
</feature>
<evidence type="ECO:0000256" key="8">
    <source>
        <dbReference type="ARBA" id="ARBA00022777"/>
    </source>
</evidence>
<evidence type="ECO:0000256" key="16">
    <source>
        <dbReference type="SAM" id="Phobius"/>
    </source>
</evidence>
<dbReference type="Proteomes" id="UP000087766">
    <property type="component" value="Chromosome 8"/>
</dbReference>
<evidence type="ECO:0000256" key="3">
    <source>
        <dbReference type="ARBA" id="ARBA00022679"/>
    </source>
</evidence>
<dbReference type="InterPro" id="IPR001245">
    <property type="entry name" value="Ser-Thr/Tyr_kinase_cat_dom"/>
</dbReference>
<dbReference type="Gene3D" id="3.30.430.20">
    <property type="entry name" value="Gnk2 domain, C-X8-C-X2-C motif"/>
    <property type="match status" value="4"/>
</dbReference>
<evidence type="ECO:0000256" key="12">
    <source>
        <dbReference type="ARBA" id="ARBA00023170"/>
    </source>
</evidence>
<dbReference type="PROSITE" id="PS00107">
    <property type="entry name" value="PROTEIN_KINASE_ATP"/>
    <property type="match status" value="1"/>
</dbReference>
<evidence type="ECO:0000256" key="1">
    <source>
        <dbReference type="ARBA" id="ARBA00004167"/>
    </source>
</evidence>
<evidence type="ECO:0000313" key="21">
    <source>
        <dbReference type="RefSeq" id="XP_014513792.1"/>
    </source>
</evidence>
<feature type="region of interest" description="Disordered" evidence="15">
    <location>
        <begin position="889"/>
        <end position="916"/>
    </location>
</feature>
<dbReference type="GO" id="GO:0005886">
    <property type="term" value="C:plasma membrane"/>
    <property type="evidence" value="ECO:0007669"/>
    <property type="project" value="TreeGrafter"/>
</dbReference>
<feature type="domain" description="Protein kinase" evidence="18">
    <location>
        <begin position="592"/>
        <end position="869"/>
    </location>
</feature>
<dbReference type="GO" id="GO:0042742">
    <property type="term" value="P:defense response to bacterium"/>
    <property type="evidence" value="ECO:0007669"/>
    <property type="project" value="TreeGrafter"/>
</dbReference>
<feature type="signal peptide" evidence="17">
    <location>
        <begin position="1"/>
        <end position="24"/>
    </location>
</feature>
<dbReference type="GO" id="GO:0004674">
    <property type="term" value="F:protein serine/threonine kinase activity"/>
    <property type="evidence" value="ECO:0007669"/>
    <property type="project" value="UniProtKB-KW"/>
</dbReference>
<protein>
    <submittedName>
        <fullName evidence="21">Cysteine-rich receptor-like protein kinase 10</fullName>
    </submittedName>
</protein>
<dbReference type="GeneID" id="106772126"/>
<keyword evidence="5 17" id="KW-0732">Signal</keyword>
<sequence>MASFNLLHIFTFLSFITNFVPTEAQFDRSSLGPRCAYFNSTTENSTFAFNLRAILSDLSSNATANNNTFYNTTVATRNHPESTVYGMFFCWGDVPPQLCSQCVASATKAVFSDPDQELMCSLAPDAYITYRDCMIRYSNISFFSTPDLASGSLSCFSINVSNKTNLMSLYSKTINQVVEKAANSPVGEKKYATKEARVSGFQTLYCEAQCTPDLSPQDCRKCLNYSLAEAQRMCPSDLPMWDDNPSCNMRCDVYPFYRPSTSPPPSALVEVTHSSNTDSQRPAYLSHKCSRNETNITTDRTFRSNLKTLFTSLSSKSTSNSGFFNDTVDTVSGFFICFGDLSPTLCELCIKNATQRISSECPSSKEAAIWYNHCLLQYSDHPFLPTLDTTPTYRHFNTVNTFKPNPQQSFFAWTLANSLSQLQSDIAAEHTNTKNCGIKSGKLNDKQTLYTLAQCRPDLSSSDCNTCLDSIIRNEMPWCCLASPEGKVVYPSCYIMFGLSPFNSETSQVEPRKPDSSSPAKENDNGSKTFILIVVPIGVSVILLSFCYYLLRRNTRKINYNTLLRENFGQESITLEGLQFDLTTIKAATNNFSLAQKIGKGGFGEVYKGILADGRHIAVKRLSTRSKQGSVEFKNEVLLIANLQHRNLVSLIGFCLEGEEKILIYEYLSNGSLDYLLFGTQETKLDWPTRYSIIKGTASGILYLHEYSRRKVIHRDLKPSNILLDENMNPKISDFGMARIVEMDQDGGNTRKIAGTYGYISPEYAMFGQFSEKSDIFSFGIMILEIITGKKNIKFYESLDVGEGIIGYVWKHWNDHEPLSILDSYIKESYSAMEVLKCIHISLLCVQENPNERPTMPTIISYLNNHSLELPSPLEPTFSFHRCRIDSEIQRQSKPNETSGSSESINGMSTSIFHPR</sequence>
<evidence type="ECO:0000256" key="6">
    <source>
        <dbReference type="ARBA" id="ARBA00022737"/>
    </source>
</evidence>
<dbReference type="PANTHER" id="PTHR27002:SF847">
    <property type="entry name" value="CYSTEINE-RICH RECEPTOR-KINASE-LIKE PROTEIN"/>
    <property type="match status" value="1"/>
</dbReference>
<reference evidence="21" key="2">
    <citation type="submission" date="2025-08" db="UniProtKB">
        <authorList>
            <consortium name="RefSeq"/>
        </authorList>
    </citation>
    <scope>IDENTIFICATION</scope>
    <source>
        <tissue evidence="21">Leaf</tissue>
    </source>
</reference>
<dbReference type="Pfam" id="PF07714">
    <property type="entry name" value="PK_Tyr_Ser-Thr"/>
    <property type="match status" value="1"/>
</dbReference>
<evidence type="ECO:0000259" key="19">
    <source>
        <dbReference type="PROSITE" id="PS51473"/>
    </source>
</evidence>
<reference evidence="20" key="1">
    <citation type="journal article" date="2014" name="Nat. Commun.">
        <title>Genome sequence of mungbean and insights into evolution within Vigna species.</title>
        <authorList>
            <person name="Kang Y.J."/>
            <person name="Kim S.K."/>
            <person name="Kim M.Y."/>
            <person name="Lestari P."/>
            <person name="Kim K.H."/>
            <person name="Ha B.K."/>
            <person name="Jun T.H."/>
            <person name="Hwang W.J."/>
            <person name="Lee T."/>
            <person name="Lee J."/>
            <person name="Shim S."/>
            <person name="Yoon M.Y."/>
            <person name="Jang Y.E."/>
            <person name="Han K.S."/>
            <person name="Taeprayoon P."/>
            <person name="Yoon N."/>
            <person name="Somta P."/>
            <person name="Tanya P."/>
            <person name="Kim K.S."/>
            <person name="Gwag J.G."/>
            <person name="Moon J.K."/>
            <person name="Lee Y.H."/>
            <person name="Park B.S."/>
            <person name="Bombarely A."/>
            <person name="Doyle J.J."/>
            <person name="Jackson S.A."/>
            <person name="Schafleitner R."/>
            <person name="Srinives P."/>
            <person name="Varshney R.K."/>
            <person name="Lee S.H."/>
        </authorList>
    </citation>
    <scope>NUCLEOTIDE SEQUENCE [LARGE SCALE GENOMIC DNA]</scope>
    <source>
        <strain evidence="20">cv. VC1973A</strain>
    </source>
</reference>
<dbReference type="SMART" id="SM00220">
    <property type="entry name" value="S_TKc"/>
    <property type="match status" value="1"/>
</dbReference>
<keyword evidence="3" id="KW-0808">Transferase</keyword>
<evidence type="ECO:0000313" key="20">
    <source>
        <dbReference type="Proteomes" id="UP000087766"/>
    </source>
</evidence>
<evidence type="ECO:0000256" key="11">
    <source>
        <dbReference type="ARBA" id="ARBA00023136"/>
    </source>
</evidence>
<evidence type="ECO:0000256" key="9">
    <source>
        <dbReference type="ARBA" id="ARBA00022840"/>
    </source>
</evidence>
<dbReference type="InterPro" id="IPR008271">
    <property type="entry name" value="Ser/Thr_kinase_AS"/>
</dbReference>
<dbReference type="InterPro" id="IPR002902">
    <property type="entry name" value="GNK2"/>
</dbReference>
<evidence type="ECO:0000256" key="15">
    <source>
        <dbReference type="SAM" id="MobiDB-lite"/>
    </source>
</evidence>
<gene>
    <name evidence="21" type="primary">LOC106772126</name>
</gene>
<feature type="binding site" evidence="14">
    <location>
        <position position="620"/>
    </location>
    <ligand>
        <name>ATP</name>
        <dbReference type="ChEBI" id="CHEBI:30616"/>
    </ligand>
</feature>
<accession>A0A1S3V6H1</accession>
<comment type="subcellular location">
    <subcellularLocation>
        <location evidence="1">Membrane</location>
        <topology evidence="1">Single-pass membrane protein</topology>
    </subcellularLocation>
</comment>
<dbReference type="PROSITE" id="PS00108">
    <property type="entry name" value="PROTEIN_KINASE_ST"/>
    <property type="match status" value="1"/>
</dbReference>
<dbReference type="InterPro" id="IPR038408">
    <property type="entry name" value="GNK2_sf"/>
</dbReference>
<evidence type="ECO:0000256" key="13">
    <source>
        <dbReference type="ARBA" id="ARBA00023180"/>
    </source>
</evidence>
<keyword evidence="10 16" id="KW-1133">Transmembrane helix</keyword>
<dbReference type="RefSeq" id="XP_014513792.1">
    <property type="nucleotide sequence ID" value="XM_014658306.2"/>
</dbReference>
<proteinExistence type="predicted"/>
<keyword evidence="7 14" id="KW-0547">Nucleotide-binding</keyword>
<dbReference type="OrthoDB" id="1432794at2759"/>
<feature type="domain" description="Gnk2-homologous" evidence="19">
    <location>
        <begin position="284"/>
        <end position="383"/>
    </location>
</feature>
<dbReference type="GO" id="GO:0005524">
    <property type="term" value="F:ATP binding"/>
    <property type="evidence" value="ECO:0007669"/>
    <property type="project" value="UniProtKB-UniRule"/>
</dbReference>
<evidence type="ECO:0000256" key="14">
    <source>
        <dbReference type="PROSITE-ProRule" id="PRU10141"/>
    </source>
</evidence>
<dbReference type="FunFam" id="1.10.510.10:FF:000129">
    <property type="entry name" value="cysteine-rich receptor-like protein kinase 10"/>
    <property type="match status" value="1"/>
</dbReference>
<evidence type="ECO:0000256" key="10">
    <source>
        <dbReference type="ARBA" id="ARBA00022989"/>
    </source>
</evidence>
<keyword evidence="6" id="KW-0677">Repeat</keyword>
<dbReference type="KEGG" id="vra:106772126"/>
<dbReference type="InterPro" id="IPR017441">
    <property type="entry name" value="Protein_kinase_ATP_BS"/>
</dbReference>
<organism evidence="20 21">
    <name type="scientific">Vigna radiata var. radiata</name>
    <name type="common">Mung bean</name>
    <name type="synonym">Phaseolus aureus</name>
    <dbReference type="NCBI Taxonomy" id="3916"/>
    <lineage>
        <taxon>Eukaryota</taxon>
        <taxon>Viridiplantae</taxon>
        <taxon>Streptophyta</taxon>
        <taxon>Embryophyta</taxon>
        <taxon>Tracheophyta</taxon>
        <taxon>Spermatophyta</taxon>
        <taxon>Magnoliopsida</taxon>
        <taxon>eudicotyledons</taxon>
        <taxon>Gunneridae</taxon>
        <taxon>Pentapetalae</taxon>
        <taxon>rosids</taxon>
        <taxon>fabids</taxon>
        <taxon>Fabales</taxon>
        <taxon>Fabaceae</taxon>
        <taxon>Papilionoideae</taxon>
        <taxon>50 kb inversion clade</taxon>
        <taxon>NPAAA clade</taxon>
        <taxon>indigoferoid/millettioid clade</taxon>
        <taxon>Phaseoleae</taxon>
        <taxon>Vigna</taxon>
    </lineage>
</organism>
<evidence type="ECO:0000256" key="17">
    <source>
        <dbReference type="SAM" id="SignalP"/>
    </source>
</evidence>
<dbReference type="FunFam" id="3.30.200.20:FF:000727">
    <property type="entry name" value="Cysteine-rich RLK (RECEPTOR-like protein kinase) 23"/>
    <property type="match status" value="1"/>
</dbReference>
<keyword evidence="4 16" id="KW-0812">Transmembrane</keyword>
<dbReference type="InterPro" id="IPR000719">
    <property type="entry name" value="Prot_kinase_dom"/>
</dbReference>
<dbReference type="PROSITE" id="PS51473">
    <property type="entry name" value="GNK2"/>
    <property type="match status" value="4"/>
</dbReference>
<keyword evidence="12" id="KW-0675">Receptor</keyword>
<dbReference type="InterPro" id="IPR011009">
    <property type="entry name" value="Kinase-like_dom_sf"/>
</dbReference>
<evidence type="ECO:0000256" key="5">
    <source>
        <dbReference type="ARBA" id="ARBA00022729"/>
    </source>
</evidence>
<evidence type="ECO:0000256" key="2">
    <source>
        <dbReference type="ARBA" id="ARBA00022527"/>
    </source>
</evidence>
<dbReference type="PANTHER" id="PTHR27002">
    <property type="entry name" value="RECEPTOR-LIKE SERINE/THREONINE-PROTEIN KINASE SD1-8"/>
    <property type="match status" value="1"/>
</dbReference>
<dbReference type="PROSITE" id="PS50011">
    <property type="entry name" value="PROTEIN_KINASE_DOM"/>
    <property type="match status" value="1"/>
</dbReference>
<name>A0A1S3V6H1_VIGRR</name>
<keyword evidence="20" id="KW-1185">Reference proteome</keyword>
<feature type="transmembrane region" description="Helical" evidence="16">
    <location>
        <begin position="530"/>
        <end position="551"/>
    </location>
</feature>
<keyword evidence="8" id="KW-0418">Kinase</keyword>
<dbReference type="CDD" id="cd14066">
    <property type="entry name" value="STKc_IRAK"/>
    <property type="match status" value="1"/>
</dbReference>
<keyword evidence="9 14" id="KW-0067">ATP-binding</keyword>
<dbReference type="CDD" id="cd23509">
    <property type="entry name" value="Gnk2-like"/>
    <property type="match status" value="4"/>
</dbReference>
<dbReference type="Gene3D" id="1.10.510.10">
    <property type="entry name" value="Transferase(Phosphotransferase) domain 1"/>
    <property type="match status" value="1"/>
</dbReference>
<feature type="domain" description="Gnk2-homologous" evidence="19">
    <location>
        <begin position="148"/>
        <end position="256"/>
    </location>
</feature>
<feature type="compositionally biased region" description="Polar residues" evidence="15">
    <location>
        <begin position="892"/>
        <end position="916"/>
    </location>
</feature>
<evidence type="ECO:0000259" key="18">
    <source>
        <dbReference type="PROSITE" id="PS50011"/>
    </source>
</evidence>
<evidence type="ECO:0000256" key="7">
    <source>
        <dbReference type="ARBA" id="ARBA00022741"/>
    </source>
</evidence>
<dbReference type="SUPFAM" id="SSF56112">
    <property type="entry name" value="Protein kinase-like (PK-like)"/>
    <property type="match status" value="1"/>
</dbReference>
<feature type="domain" description="Gnk2-homologous" evidence="19">
    <location>
        <begin position="392"/>
        <end position="502"/>
    </location>
</feature>
<feature type="region of interest" description="Disordered" evidence="15">
    <location>
        <begin position="504"/>
        <end position="523"/>
    </location>
</feature>
<keyword evidence="2" id="KW-0723">Serine/threonine-protein kinase</keyword>
<dbReference type="AlphaFoldDB" id="A0A1S3V6H1"/>
<feature type="domain" description="Gnk2-homologous" evidence="19">
    <location>
        <begin position="29"/>
        <end position="142"/>
    </location>
</feature>
<evidence type="ECO:0000256" key="4">
    <source>
        <dbReference type="ARBA" id="ARBA00022692"/>
    </source>
</evidence>
<dbReference type="Pfam" id="PF01657">
    <property type="entry name" value="Stress-antifung"/>
    <property type="match status" value="4"/>
</dbReference>
<feature type="compositionally biased region" description="Basic and acidic residues" evidence="15">
    <location>
        <begin position="510"/>
        <end position="523"/>
    </location>
</feature>
<dbReference type="Gene3D" id="3.30.200.20">
    <property type="entry name" value="Phosphorylase Kinase, domain 1"/>
    <property type="match status" value="1"/>
</dbReference>